<evidence type="ECO:0000313" key="2">
    <source>
        <dbReference type="Proteomes" id="UP001171945"/>
    </source>
</evidence>
<evidence type="ECO:0000313" key="1">
    <source>
        <dbReference type="EMBL" id="MDM8561991.1"/>
    </source>
</evidence>
<keyword evidence="2" id="KW-1185">Reference proteome</keyword>
<dbReference type="Proteomes" id="UP001171945">
    <property type="component" value="Unassembled WGS sequence"/>
</dbReference>
<proteinExistence type="predicted"/>
<reference evidence="1" key="1">
    <citation type="submission" date="2023-06" db="EMBL/GenBank/DDBJ databases">
        <title>Uncultivated large filamentous bacteria from sulfidic sediments reveal new species and different genomic features in energy metabolism and defense.</title>
        <authorList>
            <person name="Fonseca A."/>
        </authorList>
    </citation>
    <scope>NUCLEOTIDE SEQUENCE</scope>
    <source>
        <strain evidence="1">HSG4</strain>
    </source>
</reference>
<sequence length="89" mass="10233">MESIRGLSFFEEKLKPRILPNLKVWTPRLNLMALKRRMGSFTAPPLIRKKVGFATALPTLHFYISSINQLLEREMAGFAIALPTLHFIH</sequence>
<accession>A0ABT7VSJ0</accession>
<gene>
    <name evidence="1" type="ORF">QUF54_01395</name>
</gene>
<protein>
    <submittedName>
        <fullName evidence="1">Uncharacterized protein</fullName>
    </submittedName>
</protein>
<name>A0ABT7VSJ0_9GAMM</name>
<comment type="caution">
    <text evidence="1">The sequence shown here is derived from an EMBL/GenBank/DDBJ whole genome shotgun (WGS) entry which is preliminary data.</text>
</comment>
<dbReference type="EMBL" id="JAUCGM010000033">
    <property type="protein sequence ID" value="MDM8561991.1"/>
    <property type="molecule type" value="Genomic_DNA"/>
</dbReference>
<organism evidence="1 2">
    <name type="scientific">Candidatus Marithioploca araucensis</name>
    <dbReference type="NCBI Taxonomy" id="70273"/>
    <lineage>
        <taxon>Bacteria</taxon>
        <taxon>Pseudomonadati</taxon>
        <taxon>Pseudomonadota</taxon>
        <taxon>Gammaproteobacteria</taxon>
        <taxon>Thiotrichales</taxon>
        <taxon>Thiotrichaceae</taxon>
        <taxon>Candidatus Marithioploca</taxon>
    </lineage>
</organism>